<proteinExistence type="predicted"/>
<organism evidence="2">
    <name type="scientific">Castor canadensis</name>
    <name type="common">American beaver</name>
    <dbReference type="NCBI Taxonomy" id="51338"/>
    <lineage>
        <taxon>Eukaryota</taxon>
        <taxon>Metazoa</taxon>
        <taxon>Chordata</taxon>
        <taxon>Craniata</taxon>
        <taxon>Vertebrata</taxon>
        <taxon>Euteleostomi</taxon>
        <taxon>Mammalia</taxon>
        <taxon>Eutheria</taxon>
        <taxon>Euarchontoglires</taxon>
        <taxon>Glires</taxon>
        <taxon>Rodentia</taxon>
        <taxon>Castorimorpha</taxon>
        <taxon>Castoridae</taxon>
        <taxon>Castor</taxon>
    </lineage>
</organism>
<dbReference type="PANTHER" id="PTHR47117:SF1">
    <property type="entry name" value="STAR-RELATED LIPID TRANSFER PROTEIN 9"/>
    <property type="match status" value="1"/>
</dbReference>
<reference evidence="2" key="1">
    <citation type="submission" date="2023-09" db="UniProtKB">
        <authorList>
            <consortium name="Ensembl"/>
        </authorList>
    </citation>
    <scope>IDENTIFICATION</scope>
</reference>
<feature type="compositionally biased region" description="Low complexity" evidence="1">
    <location>
        <begin position="70"/>
        <end position="79"/>
    </location>
</feature>
<protein>
    <submittedName>
        <fullName evidence="2">Uncharacterized protein</fullName>
    </submittedName>
</protein>
<name>A0A8C0WD95_CASCN</name>
<feature type="compositionally biased region" description="Polar residues" evidence="1">
    <location>
        <begin position="80"/>
        <end position="90"/>
    </location>
</feature>
<dbReference type="GO" id="GO:0008017">
    <property type="term" value="F:microtubule binding"/>
    <property type="evidence" value="ECO:0007669"/>
    <property type="project" value="TreeGrafter"/>
</dbReference>
<evidence type="ECO:0000313" key="2">
    <source>
        <dbReference type="Ensembl" id="ENSCCNP00000007600.1"/>
    </source>
</evidence>
<dbReference type="GO" id="GO:0051225">
    <property type="term" value="P:spindle assembly"/>
    <property type="evidence" value="ECO:0007669"/>
    <property type="project" value="TreeGrafter"/>
</dbReference>
<feature type="region of interest" description="Disordered" evidence="1">
    <location>
        <begin position="506"/>
        <end position="526"/>
    </location>
</feature>
<dbReference type="AlphaFoldDB" id="A0A8C0WD95"/>
<evidence type="ECO:0000256" key="1">
    <source>
        <dbReference type="SAM" id="MobiDB-lite"/>
    </source>
</evidence>
<dbReference type="Ensembl" id="ENSCCNT00000010052.1">
    <property type="protein sequence ID" value="ENSCCNP00000007600.1"/>
    <property type="gene ID" value="ENSCCNG00000008088.1"/>
</dbReference>
<sequence length="559" mass="60460">MSGAREGEVAVTKSPGSQTFFSGFKDPASVSLEQSEAPQPAAQRPGQPCSDREQPAPHQRCSLPVIAIFSGSKPSKSSPRPQFSVVSSSRSLKELNLSVEPPPSTDEDAQGPNRLRSPHLRDCSGKSVARTCLRSEDCNQKSSLNLDTSPADYRPLKPATPPYPTSPALSCMPTPDFMTSWISGTLEQAQQRKPEKLGVQVRPDHWCSQLDKGMLHIGSSDINPYVLPWSPAGSSCIGWKQYVFGSAVDVSWSQKHHGLIPSNVAQCSTFHSHLSIYAKTRDLSNTRSSIENAQSSNEAGEVWHSSFALREPHILTGPQGVDPTSGTDRRPHFQDPSDEASCTKSELPLAEGSSAGPVDEIVLLYPSEAGCRMEQARINTLEQGTQTLGTDVSAQPVSSVVSACDLAAWTSMHNLSLHLSQLLHSTSELLGTLSQPSVVQKEENTKSDTSDEAAQALRMDGATQTTVDEGSQTDLASEVNVILEVLGSGIEPLSLEKDHVPEALQKREAEESAQKMTLPPDLHEESTPFQTLVLPKKPQNFRISLHISKSSAKFFLIAE</sequence>
<feature type="region of interest" description="Disordered" evidence="1">
    <location>
        <begin position="314"/>
        <end position="353"/>
    </location>
</feature>
<dbReference type="GO" id="GO:0003777">
    <property type="term" value="F:microtubule motor activity"/>
    <property type="evidence" value="ECO:0007669"/>
    <property type="project" value="TreeGrafter"/>
</dbReference>
<feature type="compositionally biased region" description="Low complexity" evidence="1">
    <location>
        <begin position="37"/>
        <end position="48"/>
    </location>
</feature>
<feature type="region of interest" description="Disordered" evidence="1">
    <location>
        <begin position="1"/>
        <end position="122"/>
    </location>
</feature>
<dbReference type="PANTHER" id="PTHR47117">
    <property type="entry name" value="STAR-RELATED LIPID TRANSFER PROTEIN 9"/>
    <property type="match status" value="1"/>
</dbReference>
<dbReference type="GO" id="GO:0005634">
    <property type="term" value="C:nucleus"/>
    <property type="evidence" value="ECO:0007669"/>
    <property type="project" value="TreeGrafter"/>
</dbReference>
<dbReference type="GO" id="GO:0005814">
    <property type="term" value="C:centriole"/>
    <property type="evidence" value="ECO:0007669"/>
    <property type="project" value="TreeGrafter"/>
</dbReference>
<dbReference type="GO" id="GO:0005737">
    <property type="term" value="C:cytoplasm"/>
    <property type="evidence" value="ECO:0007669"/>
    <property type="project" value="TreeGrafter"/>
</dbReference>
<accession>A0A8C0WD95</accession>